<dbReference type="GO" id="GO:0016758">
    <property type="term" value="F:hexosyltransferase activity"/>
    <property type="evidence" value="ECO:0007669"/>
    <property type="project" value="InterPro"/>
</dbReference>
<feature type="transmembrane region" description="Helical" evidence="9">
    <location>
        <begin position="129"/>
        <end position="149"/>
    </location>
</feature>
<keyword evidence="5 9" id="KW-1133">Transmembrane helix</keyword>
<feature type="transmembrane region" description="Helical" evidence="9">
    <location>
        <begin position="423"/>
        <end position="442"/>
    </location>
</feature>
<keyword evidence="2" id="KW-1003">Cell membrane</keyword>
<evidence type="ECO:0000256" key="9">
    <source>
        <dbReference type="SAM" id="Phobius"/>
    </source>
</evidence>
<feature type="transmembrane region" description="Helical" evidence="9">
    <location>
        <begin position="237"/>
        <end position="256"/>
    </location>
</feature>
<evidence type="ECO:0000256" key="1">
    <source>
        <dbReference type="ARBA" id="ARBA00004651"/>
    </source>
</evidence>
<reference evidence="10 11" key="1">
    <citation type="submission" date="2016-10" db="EMBL/GenBank/DDBJ databases">
        <authorList>
            <person name="de Groot N.N."/>
        </authorList>
    </citation>
    <scope>NUCLEOTIDE SEQUENCE [LARGE SCALE GENOMIC DNA]</scope>
    <source>
        <strain evidence="10 11">JCM 11308</strain>
    </source>
</reference>
<sequence length="463" mass="49364">MPTAPDTGTAAARTAESPARDHGGTDASPDTRPTWSTWPRSLTARLAVLTAVTVGVAYNLVGFPWLRQVGSYYRIDLDVYRIGGTALAHGVPLYGHLPATALGKPLPFTYPPLAAILFSPMSALTLDHASLALTATSLVFLVGSILLTLRSLGLVDRTTMTWTAGALFAGALLLEPVYSTLDYGQVNIVLMALVVADCLLPKTPWPRGLVVGLVAAVKLTPAVFVLFFLLRKDFRATLMTGVGFLAGVAIGFAVSFSDAKTYWTETLVDSGRIGLPAYPANQSITGMLARLGLDPALRSPLWVVGCLLALAITVVAVRRSFAAGRPALALTTTAMFGLLASPVSWSHHWVWVVPMLAVCGHLALARRDAGRSADNELRHRALWATWTLTGIALFVIAPHWRLAPGRTSGLGWPLWDQFLASSYVWWGLATLVLVAVVPLAPAHAADPLPAESADEDPELVRVS</sequence>
<dbReference type="GO" id="GO:0005886">
    <property type="term" value="C:plasma membrane"/>
    <property type="evidence" value="ECO:0007669"/>
    <property type="project" value="UniProtKB-SubCell"/>
</dbReference>
<keyword evidence="11" id="KW-1185">Reference proteome</keyword>
<feature type="transmembrane region" description="Helical" evidence="9">
    <location>
        <begin position="209"/>
        <end position="230"/>
    </location>
</feature>
<comment type="subcellular location">
    <subcellularLocation>
        <location evidence="1">Cell membrane</location>
        <topology evidence="1">Multi-pass membrane protein</topology>
    </subcellularLocation>
</comment>
<organism evidence="10 11">
    <name type="scientific">Rhodococcus tukisamuensis</name>
    <dbReference type="NCBI Taxonomy" id="168276"/>
    <lineage>
        <taxon>Bacteria</taxon>
        <taxon>Bacillati</taxon>
        <taxon>Actinomycetota</taxon>
        <taxon>Actinomycetes</taxon>
        <taxon>Mycobacteriales</taxon>
        <taxon>Nocardiaceae</taxon>
        <taxon>Rhodococcus</taxon>
    </lineage>
</organism>
<feature type="transmembrane region" description="Helical" evidence="9">
    <location>
        <begin position="326"/>
        <end position="343"/>
    </location>
</feature>
<dbReference type="STRING" id="168276.SAMN05444580_11373"/>
<feature type="transmembrane region" description="Helical" evidence="9">
    <location>
        <begin position="349"/>
        <end position="369"/>
    </location>
</feature>
<accession>A0A1G7BJL0</accession>
<feature type="region of interest" description="Disordered" evidence="8">
    <location>
        <begin position="1"/>
        <end position="35"/>
    </location>
</feature>
<dbReference type="Pfam" id="PF09594">
    <property type="entry name" value="GT87"/>
    <property type="match status" value="1"/>
</dbReference>
<dbReference type="AlphaFoldDB" id="A0A1G7BJL0"/>
<evidence type="ECO:0000313" key="10">
    <source>
        <dbReference type="EMBL" id="SDE27301.1"/>
    </source>
</evidence>
<feature type="transmembrane region" description="Helical" evidence="9">
    <location>
        <begin position="161"/>
        <end position="181"/>
    </location>
</feature>
<evidence type="ECO:0000256" key="2">
    <source>
        <dbReference type="ARBA" id="ARBA00022475"/>
    </source>
</evidence>
<evidence type="ECO:0000313" key="11">
    <source>
        <dbReference type="Proteomes" id="UP000199417"/>
    </source>
</evidence>
<evidence type="ECO:0000256" key="8">
    <source>
        <dbReference type="SAM" id="MobiDB-lite"/>
    </source>
</evidence>
<gene>
    <name evidence="10" type="ORF">SAMN05444580_11373</name>
</gene>
<keyword evidence="6 9" id="KW-0472">Membrane</keyword>
<name>A0A1G7BJL0_9NOCA</name>
<keyword evidence="4 9" id="KW-0812">Transmembrane</keyword>
<protein>
    <submittedName>
        <fullName evidence="10">Alpha-1,2-mannosyltransferase</fullName>
    </submittedName>
</protein>
<evidence type="ECO:0000256" key="6">
    <source>
        <dbReference type="ARBA" id="ARBA00023136"/>
    </source>
</evidence>
<dbReference type="Proteomes" id="UP000199417">
    <property type="component" value="Unassembled WGS sequence"/>
</dbReference>
<dbReference type="RefSeq" id="WP_072846289.1">
    <property type="nucleotide sequence ID" value="NZ_FNAB01000013.1"/>
</dbReference>
<feature type="transmembrane region" description="Helical" evidence="9">
    <location>
        <begin position="46"/>
        <end position="66"/>
    </location>
</feature>
<evidence type="ECO:0000256" key="7">
    <source>
        <dbReference type="ARBA" id="ARBA00024033"/>
    </source>
</evidence>
<keyword evidence="3 10" id="KW-0808">Transferase</keyword>
<evidence type="ECO:0000256" key="5">
    <source>
        <dbReference type="ARBA" id="ARBA00022989"/>
    </source>
</evidence>
<dbReference type="InterPro" id="IPR018584">
    <property type="entry name" value="GT87"/>
</dbReference>
<comment type="similarity">
    <text evidence="7">Belongs to the glycosyltransferase 87 family.</text>
</comment>
<dbReference type="EMBL" id="FNAB01000013">
    <property type="protein sequence ID" value="SDE27301.1"/>
    <property type="molecule type" value="Genomic_DNA"/>
</dbReference>
<proteinExistence type="inferred from homology"/>
<evidence type="ECO:0000256" key="4">
    <source>
        <dbReference type="ARBA" id="ARBA00022692"/>
    </source>
</evidence>
<feature type="transmembrane region" description="Helical" evidence="9">
    <location>
        <begin position="299"/>
        <end position="317"/>
    </location>
</feature>
<feature type="transmembrane region" description="Helical" evidence="9">
    <location>
        <begin position="381"/>
        <end position="403"/>
    </location>
</feature>
<evidence type="ECO:0000256" key="3">
    <source>
        <dbReference type="ARBA" id="ARBA00022679"/>
    </source>
</evidence>
<keyword evidence="10" id="KW-0328">Glycosyltransferase</keyword>